<evidence type="ECO:0000313" key="2">
    <source>
        <dbReference type="EMBL" id="GIP19110.1"/>
    </source>
</evidence>
<gene>
    <name evidence="2" type="ORF">J40TS1_47520</name>
</gene>
<dbReference type="CDD" id="cd02440">
    <property type="entry name" value="AdoMet_MTases"/>
    <property type="match status" value="1"/>
</dbReference>
<reference evidence="2" key="1">
    <citation type="submission" date="2021-03" db="EMBL/GenBank/DDBJ databases">
        <title>Antimicrobial resistance genes in bacteria isolated from Japanese honey, and their potential for conferring macrolide and lincosamide resistance in the American foulbrood pathogen Paenibacillus larvae.</title>
        <authorList>
            <person name="Okamoto M."/>
            <person name="Kumagai M."/>
            <person name="Kanamori H."/>
            <person name="Takamatsu D."/>
        </authorList>
    </citation>
    <scope>NUCLEOTIDE SEQUENCE</scope>
    <source>
        <strain evidence="2">J40TS1</strain>
    </source>
</reference>
<feature type="domain" description="Methyltransferase" evidence="1">
    <location>
        <begin position="55"/>
        <end position="130"/>
    </location>
</feature>
<dbReference type="SUPFAM" id="SSF53335">
    <property type="entry name" value="S-adenosyl-L-methionine-dependent methyltransferases"/>
    <property type="match status" value="1"/>
</dbReference>
<dbReference type="PANTHER" id="PTHR43591:SF110">
    <property type="entry name" value="RHODANESE DOMAIN-CONTAINING PROTEIN"/>
    <property type="match status" value="1"/>
</dbReference>
<accession>A0A919YSW7</accession>
<evidence type="ECO:0000313" key="3">
    <source>
        <dbReference type="Proteomes" id="UP000683139"/>
    </source>
</evidence>
<dbReference type="Gene3D" id="3.40.50.150">
    <property type="entry name" value="Vaccinia Virus protein VP39"/>
    <property type="match status" value="1"/>
</dbReference>
<keyword evidence="2" id="KW-0489">Methyltransferase</keyword>
<dbReference type="InterPro" id="IPR029063">
    <property type="entry name" value="SAM-dependent_MTases_sf"/>
</dbReference>
<dbReference type="InterPro" id="IPR041698">
    <property type="entry name" value="Methyltransf_25"/>
</dbReference>
<evidence type="ECO:0000259" key="1">
    <source>
        <dbReference type="Pfam" id="PF13649"/>
    </source>
</evidence>
<protein>
    <submittedName>
        <fullName evidence="2">SAM-dependent methyltransferase</fullName>
    </submittedName>
</protein>
<keyword evidence="3" id="KW-1185">Reference proteome</keyword>
<dbReference type="EMBL" id="BOSE01000012">
    <property type="protein sequence ID" value="GIP19110.1"/>
    <property type="molecule type" value="Genomic_DNA"/>
</dbReference>
<dbReference type="RefSeq" id="WP_213519766.1">
    <property type="nucleotide sequence ID" value="NZ_BOSE01000012.1"/>
</dbReference>
<dbReference type="PANTHER" id="PTHR43591">
    <property type="entry name" value="METHYLTRANSFERASE"/>
    <property type="match status" value="1"/>
</dbReference>
<sequence length="229" mass="27250">MKISNKDLRSIIERYEDRYSKYGYSPITLGWDKGKQFIRFDILLDYFDLDNRTFLDIGCGFGDLCFYLNQKVSAFQYLGVDIVPKLIEIANERYSNNTTMFLEGDFLNMEFMENSFDYVIGSGIFNFKLQDVDNYEYVYSIMKESFYVARHGVAFNFLSDQVDFHKEITFHSNPLKILEFAYSLSKNVVLRNDYMPFEFTIYIFKDDSFHKADTLFNKYKEEKGIRNVF</sequence>
<dbReference type="GO" id="GO:0032259">
    <property type="term" value="P:methylation"/>
    <property type="evidence" value="ECO:0007669"/>
    <property type="project" value="UniProtKB-KW"/>
</dbReference>
<comment type="caution">
    <text evidence="2">The sequence shown here is derived from an EMBL/GenBank/DDBJ whole genome shotgun (WGS) entry which is preliminary data.</text>
</comment>
<keyword evidence="2" id="KW-0808">Transferase</keyword>
<dbReference type="AlphaFoldDB" id="A0A919YSW7"/>
<name>A0A919YSW7_9BACL</name>
<dbReference type="Proteomes" id="UP000683139">
    <property type="component" value="Unassembled WGS sequence"/>
</dbReference>
<organism evidence="2 3">
    <name type="scientific">Paenibacillus montaniterrae</name>
    <dbReference type="NCBI Taxonomy" id="429341"/>
    <lineage>
        <taxon>Bacteria</taxon>
        <taxon>Bacillati</taxon>
        <taxon>Bacillota</taxon>
        <taxon>Bacilli</taxon>
        <taxon>Bacillales</taxon>
        <taxon>Paenibacillaceae</taxon>
        <taxon>Paenibacillus</taxon>
    </lineage>
</organism>
<proteinExistence type="predicted"/>
<dbReference type="Pfam" id="PF13649">
    <property type="entry name" value="Methyltransf_25"/>
    <property type="match status" value="1"/>
</dbReference>
<dbReference type="GO" id="GO:0008168">
    <property type="term" value="F:methyltransferase activity"/>
    <property type="evidence" value="ECO:0007669"/>
    <property type="project" value="UniProtKB-KW"/>
</dbReference>